<dbReference type="RefSeq" id="WP_159752909.1">
    <property type="nucleotide sequence ID" value="NZ_WUQX01000001.1"/>
</dbReference>
<evidence type="ECO:0000313" key="2">
    <source>
        <dbReference type="EMBL" id="MXP77526.1"/>
    </source>
</evidence>
<comment type="caution">
    <text evidence="2">The sequence shown here is derived from an EMBL/GenBank/DDBJ whole genome shotgun (WGS) entry which is preliminary data.</text>
</comment>
<feature type="transmembrane region" description="Helical" evidence="1">
    <location>
        <begin position="102"/>
        <end position="124"/>
    </location>
</feature>
<dbReference type="AlphaFoldDB" id="A0A7X3MJF8"/>
<keyword evidence="3" id="KW-1185">Reference proteome</keyword>
<evidence type="ECO:0000313" key="3">
    <source>
        <dbReference type="Proteomes" id="UP000460412"/>
    </source>
</evidence>
<keyword evidence="1" id="KW-0472">Membrane</keyword>
<reference evidence="2 3" key="1">
    <citation type="submission" date="2019-12" db="EMBL/GenBank/DDBJ databases">
        <title>Sporaefaciens musculi gen. nov., sp. nov., a novel bacterium isolated from the caecum of an obese mouse.</title>
        <authorList>
            <person name="Rasmussen T.S."/>
            <person name="Streidl T."/>
            <person name="Hitch T.C.A."/>
            <person name="Wortmann E."/>
            <person name="Deptula P."/>
            <person name="Hansen M."/>
            <person name="Nielsen D.S."/>
            <person name="Clavel T."/>
            <person name="Vogensen F.K."/>
        </authorList>
    </citation>
    <scope>NUCLEOTIDE SEQUENCE [LARGE SCALE GENOMIC DNA]</scope>
    <source>
        <strain evidence="2 3">WCA-9-b2</strain>
    </source>
</reference>
<sequence>MQSILDAINEWIKEILIGAINGNLSTMFGDVNEKVGTIAAEVGQTPQGWNANIFSMIQTLSENVIVPIAGLVITYVLCYELISMVTEKNNMHDVDTSMFFKWVFKAFVAVYLVTHTFDITMAVFDMAQHVVSGAAGGVIGGSTEIDVAAALASMQDGLDAMEIPELLLLVMETSLVSLCMKIMSVLITVILYGRMIEIYLYCSVSPIPFATMTNREWGQIGNNYLKSLFAIGFQGFLIMICVGIYAVLVNNMIIADNLHSAIFSLAAYTVILCFSLFKSGALAKSIFSAH</sequence>
<keyword evidence="1" id="KW-0812">Transmembrane</keyword>
<protein>
    <recommendedName>
        <fullName evidence="4">Conjugal transfer protein TrbL</fullName>
    </recommendedName>
</protein>
<accession>A0A7X3MJF8</accession>
<organism evidence="2 3">
    <name type="scientific">Sporofaciens musculi</name>
    <dbReference type="NCBI Taxonomy" id="2681861"/>
    <lineage>
        <taxon>Bacteria</taxon>
        <taxon>Bacillati</taxon>
        <taxon>Bacillota</taxon>
        <taxon>Clostridia</taxon>
        <taxon>Lachnospirales</taxon>
        <taxon>Lachnospiraceae</taxon>
        <taxon>Sporofaciens</taxon>
    </lineage>
</organism>
<proteinExistence type="predicted"/>
<evidence type="ECO:0000256" key="1">
    <source>
        <dbReference type="SAM" id="Phobius"/>
    </source>
</evidence>
<evidence type="ECO:0008006" key="4">
    <source>
        <dbReference type="Google" id="ProtNLM"/>
    </source>
</evidence>
<gene>
    <name evidence="2" type="ORF">GN277_19820</name>
</gene>
<dbReference type="InterPro" id="IPR045798">
    <property type="entry name" value="TrbL_Firmicutes"/>
</dbReference>
<feature type="transmembrane region" description="Helical" evidence="1">
    <location>
        <begin position="198"/>
        <end position="215"/>
    </location>
</feature>
<feature type="transmembrane region" description="Helical" evidence="1">
    <location>
        <begin position="227"/>
        <end position="248"/>
    </location>
</feature>
<dbReference type="Pfam" id="PF19478">
    <property type="entry name" value="TrbL_2"/>
    <property type="match status" value="1"/>
</dbReference>
<feature type="transmembrane region" description="Helical" evidence="1">
    <location>
        <begin position="64"/>
        <end position="82"/>
    </location>
</feature>
<dbReference type="Proteomes" id="UP000460412">
    <property type="component" value="Unassembled WGS sequence"/>
</dbReference>
<feature type="transmembrane region" description="Helical" evidence="1">
    <location>
        <begin position="260"/>
        <end position="277"/>
    </location>
</feature>
<name>A0A7X3MJF8_9FIRM</name>
<keyword evidence="1" id="KW-1133">Transmembrane helix</keyword>
<dbReference type="EMBL" id="WUQX01000001">
    <property type="protein sequence ID" value="MXP77526.1"/>
    <property type="molecule type" value="Genomic_DNA"/>
</dbReference>